<keyword evidence="3" id="KW-0862">Zinc</keyword>
<dbReference type="EMBL" id="JAICCE010000007">
    <property type="protein sequence ID" value="KAG9275216.1"/>
    <property type="molecule type" value="Genomic_DNA"/>
</dbReference>
<feature type="region of interest" description="Disordered" evidence="4">
    <location>
        <begin position="247"/>
        <end position="291"/>
    </location>
</feature>
<evidence type="ECO:0000313" key="9">
    <source>
        <dbReference type="Proteomes" id="UP000752171"/>
    </source>
</evidence>
<dbReference type="CDD" id="cd00590">
    <property type="entry name" value="RRM_SF"/>
    <property type="match status" value="1"/>
</dbReference>
<keyword evidence="5" id="KW-0732">Signal</keyword>
<feature type="signal peptide" evidence="5">
    <location>
        <begin position="1"/>
        <end position="16"/>
    </location>
</feature>
<dbReference type="PROSITE" id="PS50103">
    <property type="entry name" value="ZF_C3H1"/>
    <property type="match status" value="1"/>
</dbReference>
<dbReference type="SUPFAM" id="SSF48452">
    <property type="entry name" value="TPR-like"/>
    <property type="match status" value="1"/>
</dbReference>
<keyword evidence="1" id="KW-0694">RNA-binding</keyword>
<feature type="zinc finger region" description="C3H1-type" evidence="3">
    <location>
        <begin position="586"/>
        <end position="613"/>
    </location>
</feature>
<protein>
    <recommendedName>
        <fullName evidence="10">Tetratricopeptide repeat protein 31</fullName>
    </recommendedName>
</protein>
<evidence type="ECO:0000259" key="7">
    <source>
        <dbReference type="PROSITE" id="PS50103"/>
    </source>
</evidence>
<dbReference type="Gene3D" id="1.25.40.10">
    <property type="entry name" value="Tetratricopeptide repeat domain"/>
    <property type="match status" value="1"/>
</dbReference>
<feature type="compositionally biased region" description="Basic and acidic residues" evidence="4">
    <location>
        <begin position="155"/>
        <end position="169"/>
    </location>
</feature>
<feature type="compositionally biased region" description="Basic residues" evidence="4">
    <location>
        <begin position="141"/>
        <end position="154"/>
    </location>
</feature>
<feature type="chain" id="PRO_5035790506" description="Tetratricopeptide repeat protein 31" evidence="5">
    <location>
        <begin position="17"/>
        <end position="624"/>
    </location>
</feature>
<evidence type="ECO:0000259" key="6">
    <source>
        <dbReference type="PROSITE" id="PS50102"/>
    </source>
</evidence>
<keyword evidence="2" id="KW-0802">TPR repeat</keyword>
<dbReference type="SMART" id="SM00360">
    <property type="entry name" value="RRM"/>
    <property type="match status" value="1"/>
</dbReference>
<evidence type="ECO:0000256" key="2">
    <source>
        <dbReference type="PROSITE-ProRule" id="PRU00339"/>
    </source>
</evidence>
<comment type="caution">
    <text evidence="8">The sequence shown here is derived from an EMBL/GenBank/DDBJ whole genome shotgun (WGS) entry which is preliminary data.</text>
</comment>
<evidence type="ECO:0000256" key="4">
    <source>
        <dbReference type="SAM" id="MobiDB-lite"/>
    </source>
</evidence>
<dbReference type="InterPro" id="IPR019734">
    <property type="entry name" value="TPR_rpt"/>
</dbReference>
<dbReference type="Pfam" id="PF00076">
    <property type="entry name" value="RRM_1"/>
    <property type="match status" value="1"/>
</dbReference>
<dbReference type="InterPro" id="IPR000504">
    <property type="entry name" value="RRM_dom"/>
</dbReference>
<dbReference type="InterPro" id="IPR035979">
    <property type="entry name" value="RBD_domain_sf"/>
</dbReference>
<dbReference type="InterPro" id="IPR009060">
    <property type="entry name" value="UBA-like_sf"/>
</dbReference>
<evidence type="ECO:0008006" key="10">
    <source>
        <dbReference type="Google" id="ProtNLM"/>
    </source>
</evidence>
<feature type="domain" description="RRM" evidence="6">
    <location>
        <begin position="495"/>
        <end position="567"/>
    </location>
</feature>
<evidence type="ECO:0000313" key="8">
    <source>
        <dbReference type="EMBL" id="KAG9275216.1"/>
    </source>
</evidence>
<dbReference type="AlphaFoldDB" id="A0A8T2M0V4"/>
<evidence type="ECO:0000256" key="1">
    <source>
        <dbReference type="PROSITE-ProRule" id="PRU00176"/>
    </source>
</evidence>
<dbReference type="GO" id="GO:0008270">
    <property type="term" value="F:zinc ion binding"/>
    <property type="evidence" value="ECO:0007669"/>
    <property type="project" value="UniProtKB-KW"/>
</dbReference>
<reference evidence="8 9" key="1">
    <citation type="submission" date="2021-07" db="EMBL/GenBank/DDBJ databases">
        <authorList>
            <person name="Imarazene B."/>
            <person name="Zahm M."/>
            <person name="Klopp C."/>
            <person name="Cabau C."/>
            <person name="Beille S."/>
            <person name="Jouanno E."/>
            <person name="Castinel A."/>
            <person name="Lluch J."/>
            <person name="Gil L."/>
            <person name="Kuchtly C."/>
            <person name="Lopez Roques C."/>
            <person name="Donnadieu C."/>
            <person name="Parrinello H."/>
            <person name="Journot L."/>
            <person name="Du K."/>
            <person name="Schartl M."/>
            <person name="Retaux S."/>
            <person name="Guiguen Y."/>
        </authorList>
    </citation>
    <scope>NUCLEOTIDE SEQUENCE [LARGE SCALE GENOMIC DNA]</scope>
    <source>
        <strain evidence="8">Pach_M1</strain>
        <tissue evidence="8">Testis</tissue>
    </source>
</reference>
<dbReference type="PROSITE" id="PS50005">
    <property type="entry name" value="TPR"/>
    <property type="match status" value="1"/>
</dbReference>
<dbReference type="SMART" id="SM00028">
    <property type="entry name" value="TPR"/>
    <property type="match status" value="3"/>
</dbReference>
<dbReference type="InterPro" id="IPR012677">
    <property type="entry name" value="Nucleotide-bd_a/b_plait_sf"/>
</dbReference>
<feature type="region of interest" description="Disordered" evidence="4">
    <location>
        <begin position="138"/>
        <end position="233"/>
    </location>
</feature>
<evidence type="ECO:0000256" key="3">
    <source>
        <dbReference type="PROSITE-ProRule" id="PRU00723"/>
    </source>
</evidence>
<organism evidence="8 9">
    <name type="scientific">Astyanax mexicanus</name>
    <name type="common">Blind cave fish</name>
    <name type="synonym">Astyanax fasciatus mexicanus</name>
    <dbReference type="NCBI Taxonomy" id="7994"/>
    <lineage>
        <taxon>Eukaryota</taxon>
        <taxon>Metazoa</taxon>
        <taxon>Chordata</taxon>
        <taxon>Craniata</taxon>
        <taxon>Vertebrata</taxon>
        <taxon>Euteleostomi</taxon>
        <taxon>Actinopterygii</taxon>
        <taxon>Neopterygii</taxon>
        <taxon>Teleostei</taxon>
        <taxon>Ostariophysi</taxon>
        <taxon>Characiformes</taxon>
        <taxon>Characoidei</taxon>
        <taxon>Acestrorhamphidae</taxon>
        <taxon>Acestrorhamphinae</taxon>
        <taxon>Astyanax</taxon>
    </lineage>
</organism>
<dbReference type="PANTHER" id="PTHR47678:SF1">
    <property type="entry name" value="TETRATRICOPEPTIDE REPEAT PROTEIN 31"/>
    <property type="match status" value="1"/>
</dbReference>
<feature type="compositionally biased region" description="Basic and acidic residues" evidence="4">
    <location>
        <begin position="247"/>
        <end position="266"/>
    </location>
</feature>
<dbReference type="Gene3D" id="1.10.8.10">
    <property type="entry name" value="DNA helicase RuvA subunit, C-terminal domain"/>
    <property type="match status" value="1"/>
</dbReference>
<gene>
    <name evidence="8" type="ORF">AMEX_G9702</name>
</gene>
<dbReference type="Proteomes" id="UP000752171">
    <property type="component" value="Unassembled WGS sequence"/>
</dbReference>
<dbReference type="InterPro" id="IPR011990">
    <property type="entry name" value="TPR-like_helical_dom_sf"/>
</dbReference>
<feature type="compositionally biased region" description="Basic and acidic residues" evidence="4">
    <location>
        <begin position="274"/>
        <end position="289"/>
    </location>
</feature>
<dbReference type="GO" id="GO:0003723">
    <property type="term" value="F:RNA binding"/>
    <property type="evidence" value="ECO:0007669"/>
    <property type="project" value="UniProtKB-UniRule"/>
</dbReference>
<dbReference type="PANTHER" id="PTHR47678">
    <property type="entry name" value="TETRATRICOPEPTIDE REPEAT PROTEIN 31"/>
    <property type="match status" value="1"/>
</dbReference>
<sequence length="624" mass="70842">MFEFALIFFCFPCLDFLRMQENVRIMQTHEAVVDIIHGRSVGYNLLDAFTYGLGLGNYPSEFVEYVESSDDDYNDDDDDDDDHFGSQSNRYCGFTPNFLDRGIPKTLPAIAFRSVKGVSPEEAAKNAKELVDEEEKLKMKAEKKKQKKMRQRERKRLEKIEKENADKSKKVNTASEKPAEKEYKKKNKTNNSAPVPPEPDPGPQTHEASENSDCSDEEDDQESVTEELEELDMNSCFVTNAAAIAKRKIEQKPKPDRKDKKEENLRKHGAIKTRTKEPHNQTHEEKESSGETVDFVTKSLVLATMGNDYAAAGNLEMAVMYFTDAIKHNPKEFKLFGNRSFCYEKMQQYERALADADIALSLSPTWIKGLYRKGKALVGLKRYYDASLIYKEVLKLDSSCTDAAQELMRVQIMQLMDMGFTREQSSNALIIHGTVEKALEALSGLQGSIVASPVPAEEEWEFAERKQPSKVPLRTVSQNQPRPNTAVMPTPPELFPIWVGDLVPEISESEIYELFRVFGPVYSVKVLRARRCAFVNFTSKDHSEKAIREMHGYAVAGTTLVVRYPDRLHSHLGASKAAATDTAKVNKLPDECYFWRTTGCIKNNRCSYRHVPEHKGVDRAKAKF</sequence>
<dbReference type="OrthoDB" id="2017782at2759"/>
<dbReference type="InterPro" id="IPR000571">
    <property type="entry name" value="Znf_CCCH"/>
</dbReference>
<dbReference type="Gene3D" id="3.30.70.330">
    <property type="match status" value="1"/>
</dbReference>
<keyword evidence="3" id="KW-0479">Metal-binding</keyword>
<dbReference type="SUPFAM" id="SSF46934">
    <property type="entry name" value="UBA-like"/>
    <property type="match status" value="1"/>
</dbReference>
<name>A0A8T2M0V4_ASTMX</name>
<dbReference type="PROSITE" id="PS50102">
    <property type="entry name" value="RRM"/>
    <property type="match status" value="1"/>
</dbReference>
<dbReference type="SUPFAM" id="SSF54928">
    <property type="entry name" value="RNA-binding domain, RBD"/>
    <property type="match status" value="1"/>
</dbReference>
<accession>A0A8T2M0V4</accession>
<evidence type="ECO:0000256" key="5">
    <source>
        <dbReference type="SAM" id="SignalP"/>
    </source>
</evidence>
<feature type="domain" description="C3H1-type" evidence="7">
    <location>
        <begin position="586"/>
        <end position="613"/>
    </location>
</feature>
<feature type="compositionally biased region" description="Acidic residues" evidence="4">
    <location>
        <begin position="213"/>
        <end position="232"/>
    </location>
</feature>
<feature type="repeat" description="TPR" evidence="2">
    <location>
        <begin position="299"/>
        <end position="332"/>
    </location>
</feature>
<proteinExistence type="predicted"/>
<keyword evidence="3" id="KW-0863">Zinc-finger</keyword>